<gene>
    <name evidence="2" type="ORF">BCF46_3154</name>
</gene>
<accession>A0A497VCM5</accession>
<evidence type="ECO:0000313" key="2">
    <source>
        <dbReference type="EMBL" id="RLJ41361.1"/>
    </source>
</evidence>
<dbReference type="Proteomes" id="UP000269157">
    <property type="component" value="Unassembled WGS sequence"/>
</dbReference>
<protein>
    <submittedName>
        <fullName evidence="2">Uncharacterized membrane protein YjgN (DUF898 family)</fullName>
    </submittedName>
</protein>
<feature type="transmembrane region" description="Helical" evidence="1">
    <location>
        <begin position="72"/>
        <end position="89"/>
    </location>
</feature>
<keyword evidence="1" id="KW-0472">Membrane</keyword>
<proteinExistence type="predicted"/>
<dbReference type="AlphaFoldDB" id="A0A497VCM5"/>
<dbReference type="RefSeq" id="WP_121026294.1">
    <property type="nucleotide sequence ID" value="NZ_RCCE01000005.1"/>
</dbReference>
<feature type="transmembrane region" description="Helical" evidence="1">
    <location>
        <begin position="234"/>
        <end position="256"/>
    </location>
</feature>
<dbReference type="EMBL" id="RCCE01000005">
    <property type="protein sequence ID" value="RLJ41361.1"/>
    <property type="molecule type" value="Genomic_DNA"/>
</dbReference>
<dbReference type="Pfam" id="PF05987">
    <property type="entry name" value="DUF898"/>
    <property type="match status" value="1"/>
</dbReference>
<organism evidence="2 3">
    <name type="scientific">Litoreibacter meonggei</name>
    <dbReference type="NCBI Taxonomy" id="1049199"/>
    <lineage>
        <taxon>Bacteria</taxon>
        <taxon>Pseudomonadati</taxon>
        <taxon>Pseudomonadota</taxon>
        <taxon>Alphaproteobacteria</taxon>
        <taxon>Rhodobacterales</taxon>
        <taxon>Roseobacteraceae</taxon>
        <taxon>Litoreibacter</taxon>
    </lineage>
</organism>
<reference evidence="2 3" key="1">
    <citation type="submission" date="2018-10" db="EMBL/GenBank/DDBJ databases">
        <title>Genomic Encyclopedia of Archaeal and Bacterial Type Strains, Phase II (KMG-II): from individual species to whole genera.</title>
        <authorList>
            <person name="Goeker M."/>
        </authorList>
    </citation>
    <scope>NUCLEOTIDE SEQUENCE [LARGE SCALE GENOMIC DNA]</scope>
    <source>
        <strain evidence="2 3">DSM 29466</strain>
    </source>
</reference>
<dbReference type="InterPro" id="IPR010295">
    <property type="entry name" value="DUF898"/>
</dbReference>
<feature type="transmembrane region" description="Helical" evidence="1">
    <location>
        <begin position="22"/>
        <end position="42"/>
    </location>
</feature>
<feature type="transmembrane region" description="Helical" evidence="1">
    <location>
        <begin position="95"/>
        <end position="117"/>
    </location>
</feature>
<name>A0A497VCM5_9RHOB</name>
<keyword evidence="1" id="KW-0812">Transmembrane</keyword>
<keyword evidence="1" id="KW-1133">Transmembrane helix</keyword>
<feature type="transmembrane region" description="Helical" evidence="1">
    <location>
        <begin position="129"/>
        <end position="154"/>
    </location>
</feature>
<sequence>MSESLPQGAKPFDFTGNAKEWFGIWIVNLLLSIVTIGIYSAWAKVRAKKYFYNHTYVEGRNFDYHATGKQILIGRLIVIAAVIVFQVVASVLPILGLLLLIGLLFVFPWLIVRSMIFNARMSSFSNVRFGFVGSVGQAFLTFIIYPILTALTLYTTFPILDRAMKRFSINNHKLGQAQFKMEVGLGPFYKAFLVAIVWIVVVGLLGAVLSGFSFTEFAMAMDNPNAPPSEVMKVVGLFYLLFFVAFLPAAFIYQALTRNAVYNNTTLEGGHQFASNVTAGRLLWLAVSNMVVVICTLFLMLPWAQVRMARYLAAHTGFIPGGSMDDFVTQQQEAGGALGDAYTDLEGIDVGLPI</sequence>
<feature type="transmembrane region" description="Helical" evidence="1">
    <location>
        <begin position="191"/>
        <end position="214"/>
    </location>
</feature>
<comment type="caution">
    <text evidence="2">The sequence shown here is derived from an EMBL/GenBank/DDBJ whole genome shotgun (WGS) entry which is preliminary data.</text>
</comment>
<dbReference type="OrthoDB" id="7462354at2"/>
<evidence type="ECO:0000313" key="3">
    <source>
        <dbReference type="Proteomes" id="UP000269157"/>
    </source>
</evidence>
<evidence type="ECO:0000256" key="1">
    <source>
        <dbReference type="SAM" id="Phobius"/>
    </source>
</evidence>
<feature type="transmembrane region" description="Helical" evidence="1">
    <location>
        <begin position="282"/>
        <end position="301"/>
    </location>
</feature>
<keyword evidence="3" id="KW-1185">Reference proteome</keyword>